<dbReference type="Gene3D" id="3.60.60.10">
    <property type="entry name" value="Penicillin V Acylase, Chain A"/>
    <property type="match status" value="1"/>
</dbReference>
<sequence>MDEQLALLVSISCLDLETCRVALTRAGGDLNLAAQRLTSGDGTVTGTQGRCAECGAEGEGYHGEGSYSETFFCGSCWSHWGRNRLAVDGVDDMLVDSEQENMLHRDLGLLKAETLEDLGALLAQKLSQNWSTSLHRTGEYFAWTAAGQSAWAKMATGAAAAMARAGAATAAAKFLAGAAREVGSDQLWKLLTIYEIQVASQLPRRQNRDARAVGCTGVACASSCLLGQTEEVDVYIYDYGKLDVVVRLGFTSALPALLYDPGCTMCPIGIGASGLCVSRFTLYPSSGSEPSFNGLPLTVILWELLLGPRNLSEAVEFLKGLYVESPPMAGAAMLLMQPGHGAAMVEWSPKQICVSPAAEGVLVHANHCILDLRDAESSKIAKLLDESKRRQAAVESRYAEELLAGKAPTLDLQQIQSFLSLSEVQNDDVLATVISCPRERALYVRFRLQIRGMERVEDTVACDFWQCFEG</sequence>
<accession>A0A9P1DLB8</accession>
<dbReference type="Pfam" id="PF03417">
    <property type="entry name" value="AAT"/>
    <property type="match status" value="1"/>
</dbReference>
<reference evidence="2" key="1">
    <citation type="submission" date="2022-10" db="EMBL/GenBank/DDBJ databases">
        <authorList>
            <person name="Chen Y."/>
            <person name="Dougan E. K."/>
            <person name="Chan C."/>
            <person name="Rhodes N."/>
            <person name="Thang M."/>
        </authorList>
    </citation>
    <scope>NUCLEOTIDE SEQUENCE</scope>
</reference>
<name>A0A9P1DLB8_9DINO</name>
<dbReference type="EMBL" id="CAMXCT020005179">
    <property type="protein sequence ID" value="CAL1165001.1"/>
    <property type="molecule type" value="Genomic_DNA"/>
</dbReference>
<feature type="domain" description="Peptidase C45 hydrolase" evidence="1">
    <location>
        <begin position="286"/>
        <end position="396"/>
    </location>
</feature>
<gene>
    <name evidence="2" type="ORF">C1SCF055_LOCUS36768</name>
</gene>
<evidence type="ECO:0000313" key="5">
    <source>
        <dbReference type="Proteomes" id="UP001152797"/>
    </source>
</evidence>
<reference evidence="3" key="2">
    <citation type="submission" date="2024-04" db="EMBL/GenBank/DDBJ databases">
        <authorList>
            <person name="Chen Y."/>
            <person name="Shah S."/>
            <person name="Dougan E. K."/>
            <person name="Thang M."/>
            <person name="Chan C."/>
        </authorList>
    </citation>
    <scope>NUCLEOTIDE SEQUENCE [LARGE SCALE GENOMIC DNA]</scope>
</reference>
<keyword evidence="5" id="KW-1185">Reference proteome</keyword>
<evidence type="ECO:0000313" key="3">
    <source>
        <dbReference type="EMBL" id="CAL1165001.1"/>
    </source>
</evidence>
<evidence type="ECO:0000259" key="1">
    <source>
        <dbReference type="Pfam" id="PF03417"/>
    </source>
</evidence>
<organism evidence="2">
    <name type="scientific">Cladocopium goreaui</name>
    <dbReference type="NCBI Taxonomy" id="2562237"/>
    <lineage>
        <taxon>Eukaryota</taxon>
        <taxon>Sar</taxon>
        <taxon>Alveolata</taxon>
        <taxon>Dinophyceae</taxon>
        <taxon>Suessiales</taxon>
        <taxon>Symbiodiniaceae</taxon>
        <taxon>Cladocopium</taxon>
    </lineage>
</organism>
<proteinExistence type="predicted"/>
<evidence type="ECO:0000313" key="2">
    <source>
        <dbReference type="EMBL" id="CAI4011626.1"/>
    </source>
</evidence>
<dbReference type="EMBL" id="CAMXCT030005179">
    <property type="protein sequence ID" value="CAL4798938.1"/>
    <property type="molecule type" value="Genomic_DNA"/>
</dbReference>
<protein>
    <submittedName>
        <fullName evidence="4">DnaJ-like subfamily A member 2</fullName>
    </submittedName>
</protein>
<comment type="caution">
    <text evidence="2">The sequence shown here is derived from an EMBL/GenBank/DDBJ whole genome shotgun (WGS) entry which is preliminary data.</text>
</comment>
<dbReference type="AlphaFoldDB" id="A0A9P1DLB8"/>
<dbReference type="OrthoDB" id="434958at2759"/>
<dbReference type="InterPro" id="IPR005079">
    <property type="entry name" value="Peptidase_C45_hydrolase"/>
</dbReference>
<dbReference type="Proteomes" id="UP001152797">
    <property type="component" value="Unassembled WGS sequence"/>
</dbReference>
<evidence type="ECO:0000313" key="4">
    <source>
        <dbReference type="EMBL" id="CAL4798938.1"/>
    </source>
</evidence>
<dbReference type="EMBL" id="CAMXCT010005179">
    <property type="protein sequence ID" value="CAI4011626.1"/>
    <property type="molecule type" value="Genomic_DNA"/>
</dbReference>